<reference evidence="4" key="1">
    <citation type="submission" date="2021-01" db="EMBL/GenBank/DDBJ databases">
        <title>Draft genome sequence of Nasalis larvatus strain YZ03.</title>
        <authorList>
            <person name="Suzuki-Hashido N."/>
            <person name="Tsuchida S."/>
            <person name="Hayakawa T."/>
        </authorList>
    </citation>
    <scope>NUCLEOTIDE SEQUENCE [LARGE SCALE GENOMIC DNA]</scope>
    <source>
        <strain evidence="4">YZ03</strain>
    </source>
</reference>
<keyword evidence="4" id="KW-1185">Reference proteome</keyword>
<dbReference type="PANTHER" id="PTHR30595">
    <property type="entry name" value="GLPR-RELATED TRANSCRIPTIONAL REPRESSOR"/>
    <property type="match status" value="1"/>
</dbReference>
<name>A0ABQ3WAU9_9LACO</name>
<evidence type="ECO:0000313" key="4">
    <source>
        <dbReference type="Proteomes" id="UP000616547"/>
    </source>
</evidence>
<dbReference type="RefSeq" id="WP_201330867.1">
    <property type="nucleotide sequence ID" value="NZ_BOCG01000272.1"/>
</dbReference>
<dbReference type="Pfam" id="PF04326">
    <property type="entry name" value="SLFN_AlbA_2"/>
    <property type="match status" value="1"/>
</dbReference>
<organism evidence="3 4">
    <name type="scientific">Lactobacillus nasalidis</name>
    <dbReference type="NCBI Taxonomy" id="2797258"/>
    <lineage>
        <taxon>Bacteria</taxon>
        <taxon>Bacillati</taxon>
        <taxon>Bacillota</taxon>
        <taxon>Bacilli</taxon>
        <taxon>Lactobacillales</taxon>
        <taxon>Lactobacillaceae</taxon>
        <taxon>Lactobacillus</taxon>
    </lineage>
</organism>
<gene>
    <name evidence="3" type="ORF">lacNasYZ03_16840</name>
</gene>
<keyword evidence="1" id="KW-1133">Transmembrane helix</keyword>
<dbReference type="Proteomes" id="UP000616547">
    <property type="component" value="Unassembled WGS sequence"/>
</dbReference>
<evidence type="ECO:0000259" key="2">
    <source>
        <dbReference type="Pfam" id="PF04326"/>
    </source>
</evidence>
<proteinExistence type="predicted"/>
<feature type="transmembrane region" description="Helical" evidence="1">
    <location>
        <begin position="130"/>
        <end position="147"/>
    </location>
</feature>
<dbReference type="InterPro" id="IPR038461">
    <property type="entry name" value="Schlafen_AlbA_2_dom_sf"/>
</dbReference>
<accession>A0ABQ3WAU9</accession>
<dbReference type="InterPro" id="IPR007421">
    <property type="entry name" value="Schlafen_AlbA_2_dom"/>
</dbReference>
<keyword evidence="1" id="KW-0812">Transmembrane</keyword>
<evidence type="ECO:0000313" key="3">
    <source>
        <dbReference type="EMBL" id="GHW01997.1"/>
    </source>
</evidence>
<protein>
    <recommendedName>
        <fullName evidence="2">Schlafen AlbA-2 domain-containing protein</fullName>
    </recommendedName>
</protein>
<evidence type="ECO:0000256" key="1">
    <source>
        <dbReference type="SAM" id="Phobius"/>
    </source>
</evidence>
<feature type="domain" description="Schlafen AlbA-2" evidence="2">
    <location>
        <begin position="4"/>
        <end position="108"/>
    </location>
</feature>
<keyword evidence="1" id="KW-0472">Membrane</keyword>
<dbReference type="PANTHER" id="PTHR30595:SF6">
    <property type="entry name" value="SCHLAFEN ALBA-2 DOMAIN-CONTAINING PROTEIN"/>
    <property type="match status" value="1"/>
</dbReference>
<feature type="transmembrane region" description="Helical" evidence="1">
    <location>
        <begin position="153"/>
        <end position="173"/>
    </location>
</feature>
<sequence length="176" mass="19848">MRETKNLVFKERVSNTFLKTVSAFANYGTGEIKFGIKDDGEVVGVGDPERVCLDIENKINDSIQPNPKYDLNIDKDSQVITLKVYQGPTPPYFYKSKAYKRNDSASIEVDSVELSRLSHQTLSNWENNRTYPDLVNLLLLVIGAVVLRNAVSQAAYIILFVVVSVSFLLMQIVKRI</sequence>
<dbReference type="EMBL" id="BOCI01000466">
    <property type="protein sequence ID" value="GHW01997.1"/>
    <property type="molecule type" value="Genomic_DNA"/>
</dbReference>
<comment type="caution">
    <text evidence="3">The sequence shown here is derived from an EMBL/GenBank/DDBJ whole genome shotgun (WGS) entry which is preliminary data.</text>
</comment>
<dbReference type="Gene3D" id="3.30.950.30">
    <property type="entry name" value="Schlafen, AAA domain"/>
    <property type="match status" value="1"/>
</dbReference>